<dbReference type="Proteomes" id="UP000596145">
    <property type="component" value="Chromosome"/>
</dbReference>
<organism evidence="16 18">
    <name type="scientific">Corynebacterium glucuronolyticum</name>
    <dbReference type="NCBI Taxonomy" id="39791"/>
    <lineage>
        <taxon>Bacteria</taxon>
        <taxon>Bacillati</taxon>
        <taxon>Actinomycetota</taxon>
        <taxon>Actinomycetes</taxon>
        <taxon>Mycobacteriales</taxon>
        <taxon>Corynebacteriaceae</taxon>
        <taxon>Corynebacterium</taxon>
    </lineage>
</organism>
<dbReference type="InterPro" id="IPR015867">
    <property type="entry name" value="N-reg_PII/ATP_PRibTrfase_C"/>
</dbReference>
<dbReference type="PANTHER" id="PTHR21403">
    <property type="entry name" value="ATP PHOSPHORIBOSYLTRANSFERASE ATP-PRTASE"/>
    <property type="match status" value="1"/>
</dbReference>
<dbReference type="SUPFAM" id="SSF54913">
    <property type="entry name" value="GlnB-like"/>
    <property type="match status" value="1"/>
</dbReference>
<dbReference type="GO" id="GO:0000287">
    <property type="term" value="F:magnesium ion binding"/>
    <property type="evidence" value="ECO:0007669"/>
    <property type="project" value="UniProtKB-UniRule"/>
</dbReference>
<dbReference type="PROSITE" id="PS01316">
    <property type="entry name" value="ATP_P_PHORIBOSYLTR"/>
    <property type="match status" value="1"/>
</dbReference>
<dbReference type="Gene3D" id="3.40.190.10">
    <property type="entry name" value="Periplasmic binding protein-like II"/>
    <property type="match status" value="2"/>
</dbReference>
<protein>
    <recommendedName>
        <fullName evidence="5 13">ATP phosphoribosyltransferase</fullName>
        <shortName evidence="13">ATP-PRT</shortName>
        <shortName evidence="13">ATP-PRTase</shortName>
        <ecNumber evidence="4 13">2.4.2.17</ecNumber>
    </recommendedName>
</protein>
<dbReference type="OrthoDB" id="9801867at2"/>
<dbReference type="GO" id="GO:0005737">
    <property type="term" value="C:cytoplasm"/>
    <property type="evidence" value="ECO:0007669"/>
    <property type="project" value="UniProtKB-SubCell"/>
</dbReference>
<dbReference type="NCBIfam" id="TIGR00070">
    <property type="entry name" value="hisG"/>
    <property type="match status" value="1"/>
</dbReference>
<dbReference type="InterPro" id="IPR011322">
    <property type="entry name" value="N-reg_PII-like_a/b"/>
</dbReference>
<keyword evidence="6 13" id="KW-0028">Amino-acid biosynthesis</keyword>
<keyword evidence="9 13" id="KW-0479">Metal-binding</keyword>
<evidence type="ECO:0000256" key="8">
    <source>
        <dbReference type="ARBA" id="ARBA00022679"/>
    </source>
</evidence>
<keyword evidence="13" id="KW-0067">ATP-binding</keyword>
<feature type="domain" description="ATP phosphoribosyltransferase catalytic" evidence="14">
    <location>
        <begin position="49"/>
        <end position="201"/>
    </location>
</feature>
<dbReference type="GO" id="GO:0000105">
    <property type="term" value="P:L-histidine biosynthetic process"/>
    <property type="evidence" value="ECO:0007669"/>
    <property type="project" value="UniProtKB-UniRule"/>
</dbReference>
<dbReference type="Proteomes" id="UP000617681">
    <property type="component" value="Chromosome"/>
</dbReference>
<keyword evidence="13" id="KW-0963">Cytoplasm</keyword>
<dbReference type="Gene3D" id="3.30.70.120">
    <property type="match status" value="1"/>
</dbReference>
<dbReference type="CDD" id="cd13591">
    <property type="entry name" value="PBP2_HisGL1"/>
    <property type="match status" value="1"/>
</dbReference>
<dbReference type="EMBL" id="CP066007">
    <property type="protein sequence ID" value="QQB45743.1"/>
    <property type="molecule type" value="Genomic_DNA"/>
</dbReference>
<accession>A0A7T4EE67</accession>
<comment type="similarity">
    <text evidence="3 13">Belongs to the ATP phosphoribosyltransferase family. Long subfamily.</text>
</comment>
<dbReference type="GO" id="GO:0003879">
    <property type="term" value="F:ATP phosphoribosyltransferase activity"/>
    <property type="evidence" value="ECO:0007669"/>
    <property type="project" value="UniProtKB-UniRule"/>
</dbReference>
<evidence type="ECO:0000256" key="12">
    <source>
        <dbReference type="ARBA" id="ARBA00024861"/>
    </source>
</evidence>
<dbReference type="Pfam" id="PF08029">
    <property type="entry name" value="HisG_C"/>
    <property type="match status" value="1"/>
</dbReference>
<dbReference type="GO" id="GO:0005524">
    <property type="term" value="F:ATP binding"/>
    <property type="evidence" value="ECO:0007669"/>
    <property type="project" value="UniProtKB-KW"/>
</dbReference>
<dbReference type="Pfam" id="PF01634">
    <property type="entry name" value="HisG"/>
    <property type="match status" value="1"/>
</dbReference>
<gene>
    <name evidence="13" type="primary">hisG</name>
    <name evidence="16" type="ORF">I6I10_09630</name>
    <name evidence="17" type="ORF">I6J21_06510</name>
</gene>
<keyword evidence="13" id="KW-0547">Nucleotide-binding</keyword>
<comment type="subcellular location">
    <subcellularLocation>
        <location evidence="13">Cytoplasm</location>
    </subcellularLocation>
</comment>
<proteinExistence type="inferred from homology"/>
<evidence type="ECO:0000256" key="13">
    <source>
        <dbReference type="HAMAP-Rule" id="MF_00079"/>
    </source>
</evidence>
<dbReference type="InterPro" id="IPR020621">
    <property type="entry name" value="ATP-PRT_HisG_long"/>
</dbReference>
<dbReference type="EC" id="2.4.2.17" evidence="4 13"/>
<keyword evidence="10 13" id="KW-0460">Magnesium</keyword>
<comment type="function">
    <text evidence="12 13">Catalyzes the condensation of ATP and 5-phosphoribose 1-diphosphate to form N'-(5'-phosphoribosyl)-ATP (PR-ATP). Has a crucial role in the pathway because the rate of histidine biosynthesis seems to be controlled primarily by regulation of HisG enzymatic activity.</text>
</comment>
<evidence type="ECO:0000313" key="18">
    <source>
        <dbReference type="Proteomes" id="UP000596145"/>
    </source>
</evidence>
<evidence type="ECO:0000259" key="15">
    <source>
        <dbReference type="Pfam" id="PF08029"/>
    </source>
</evidence>
<sequence length="281" mass="30521">MLRIAVPNKGSLSEVAMEILTEAGYARRPDSKTLTVLDKDNEVEFFFLRPKDIAIYVAGGQLDIGITGRDLALDSQADVEELLPLGFGNSRFFFAAPANQKWSVGDLEGKRIATSYPHLVRADLARRGIQATVIRLDGAVEISIRLGVADVIADVVSTGRTLRQQGLATFGDPLVSSEAVIYGRRGRDVTEAMRIFIRRIEGILRARRFMILDYNCPKSLLPKLTTITPGLSGATVSPLAKTDWVAVRAMVPRAQANTIMDALSAGGAEAILATDIRIARL</sequence>
<dbReference type="AlphaFoldDB" id="A0A7T4EE67"/>
<dbReference type="InterPro" id="IPR018198">
    <property type="entry name" value="ATP_PRibTrfase_CS"/>
</dbReference>
<evidence type="ECO:0000256" key="5">
    <source>
        <dbReference type="ARBA" id="ARBA00020998"/>
    </source>
</evidence>
<dbReference type="EMBL" id="CP069534">
    <property type="protein sequence ID" value="QRP69503.1"/>
    <property type="molecule type" value="Genomic_DNA"/>
</dbReference>
<keyword evidence="7 13" id="KW-0328">Glycosyltransferase</keyword>
<dbReference type="InterPro" id="IPR013820">
    <property type="entry name" value="ATP_PRibTrfase_cat"/>
</dbReference>
<evidence type="ECO:0000256" key="1">
    <source>
        <dbReference type="ARBA" id="ARBA00000915"/>
    </source>
</evidence>
<evidence type="ECO:0000259" key="14">
    <source>
        <dbReference type="Pfam" id="PF01634"/>
    </source>
</evidence>
<evidence type="ECO:0000256" key="10">
    <source>
        <dbReference type="ARBA" id="ARBA00022842"/>
    </source>
</evidence>
<dbReference type="GeneID" id="92760055"/>
<feature type="domain" description="Histidine biosynthesis HisG C-terminal" evidence="15">
    <location>
        <begin position="206"/>
        <end position="277"/>
    </location>
</feature>
<dbReference type="PANTHER" id="PTHR21403:SF8">
    <property type="entry name" value="ATP PHOSPHORIBOSYLTRANSFERASE"/>
    <property type="match status" value="1"/>
</dbReference>
<dbReference type="NCBIfam" id="TIGR03455">
    <property type="entry name" value="HisG_C-term"/>
    <property type="match status" value="1"/>
</dbReference>
<name>A0A7T4EE67_9CORY</name>
<evidence type="ECO:0000256" key="2">
    <source>
        <dbReference type="ARBA" id="ARBA00004667"/>
    </source>
</evidence>
<comment type="catalytic activity">
    <reaction evidence="1 13">
        <text>1-(5-phospho-beta-D-ribosyl)-ATP + diphosphate = 5-phospho-alpha-D-ribose 1-diphosphate + ATP</text>
        <dbReference type="Rhea" id="RHEA:18473"/>
        <dbReference type="ChEBI" id="CHEBI:30616"/>
        <dbReference type="ChEBI" id="CHEBI:33019"/>
        <dbReference type="ChEBI" id="CHEBI:58017"/>
        <dbReference type="ChEBI" id="CHEBI:73183"/>
        <dbReference type="EC" id="2.4.2.17"/>
    </reaction>
</comment>
<dbReference type="InterPro" id="IPR013115">
    <property type="entry name" value="HisG_C"/>
</dbReference>
<dbReference type="RefSeq" id="WP_005390070.1">
    <property type="nucleotide sequence ID" value="NZ_CP066007.1"/>
</dbReference>
<evidence type="ECO:0000313" key="17">
    <source>
        <dbReference type="EMBL" id="QRP69503.1"/>
    </source>
</evidence>
<evidence type="ECO:0000256" key="7">
    <source>
        <dbReference type="ARBA" id="ARBA00022676"/>
    </source>
</evidence>
<dbReference type="HAMAP" id="MF_00079">
    <property type="entry name" value="HisG_Long"/>
    <property type="match status" value="1"/>
</dbReference>
<dbReference type="UniPathway" id="UPA00031">
    <property type="reaction ID" value="UER00006"/>
</dbReference>
<dbReference type="InterPro" id="IPR001348">
    <property type="entry name" value="ATP_PRibTrfase_HisG"/>
</dbReference>
<evidence type="ECO:0000256" key="3">
    <source>
        <dbReference type="ARBA" id="ARBA00007955"/>
    </source>
</evidence>
<evidence type="ECO:0000256" key="11">
    <source>
        <dbReference type="ARBA" id="ARBA00023102"/>
    </source>
</evidence>
<dbReference type="SUPFAM" id="SSF53850">
    <property type="entry name" value="Periplasmic binding protein-like II"/>
    <property type="match status" value="1"/>
</dbReference>
<comment type="cofactor">
    <cofactor evidence="13">
        <name>Mg(2+)</name>
        <dbReference type="ChEBI" id="CHEBI:18420"/>
    </cofactor>
</comment>
<keyword evidence="8 13" id="KW-0808">Transferase</keyword>
<evidence type="ECO:0000256" key="6">
    <source>
        <dbReference type="ARBA" id="ARBA00022605"/>
    </source>
</evidence>
<keyword evidence="11 13" id="KW-0368">Histidine biosynthesis</keyword>
<reference evidence="16 18" key="1">
    <citation type="submission" date="2020-12" db="EMBL/GenBank/DDBJ databases">
        <title>FDA dAtabase for Regulatory Grade micrObial Sequences (FDA-ARGOS): Supporting development and validation of Infectious Disease Dx tests.</title>
        <authorList>
            <person name="Sproer C."/>
            <person name="Gronow S."/>
            <person name="Severitt S."/>
            <person name="Schroder I."/>
            <person name="Tallon L."/>
            <person name="Sadzewicz L."/>
            <person name="Zhao X."/>
            <person name="Boylan J."/>
            <person name="Ott S."/>
            <person name="Bowen H."/>
            <person name="Vavikolanu K."/>
            <person name="Mehta A."/>
            <person name="Aluvathingal J."/>
            <person name="Nadendla S."/>
            <person name="Lowell S."/>
            <person name="Myers T."/>
            <person name="Yan Y."/>
            <person name="Sichtig H."/>
        </authorList>
    </citation>
    <scope>NUCLEOTIDE SEQUENCE [LARGE SCALE GENOMIC DNA]</scope>
    <source>
        <strain evidence="16 18">FDAARGOS_1053</strain>
        <strain evidence="17">FDAARGOS_1191</strain>
    </source>
</reference>
<comment type="pathway">
    <text evidence="2 13">Amino-acid biosynthesis; L-histidine biosynthesis; L-histidine from 5-phospho-alpha-D-ribose 1-diphosphate: step 1/9.</text>
</comment>
<comment type="activity regulation">
    <text evidence="13">Feedback inhibited by histidine.</text>
</comment>
<evidence type="ECO:0000256" key="4">
    <source>
        <dbReference type="ARBA" id="ARBA00011946"/>
    </source>
</evidence>
<evidence type="ECO:0000313" key="16">
    <source>
        <dbReference type="EMBL" id="QQB45743.1"/>
    </source>
</evidence>
<evidence type="ECO:0000256" key="9">
    <source>
        <dbReference type="ARBA" id="ARBA00022723"/>
    </source>
</evidence>